<evidence type="ECO:0000313" key="1">
    <source>
        <dbReference type="EMBL" id="GFY54224.1"/>
    </source>
</evidence>
<keyword evidence="2" id="KW-1185">Reference proteome</keyword>
<proteinExistence type="predicted"/>
<comment type="caution">
    <text evidence="1">The sequence shown here is derived from an EMBL/GenBank/DDBJ whole genome shotgun (WGS) entry which is preliminary data.</text>
</comment>
<protein>
    <submittedName>
        <fullName evidence="1">Uncharacterized protein</fullName>
    </submittedName>
</protein>
<dbReference type="EMBL" id="BMAV01009776">
    <property type="protein sequence ID" value="GFY54224.1"/>
    <property type="molecule type" value="Genomic_DNA"/>
</dbReference>
<name>A0A8X6XKS7_9ARAC</name>
<reference evidence="1" key="1">
    <citation type="submission" date="2020-08" db="EMBL/GenBank/DDBJ databases">
        <title>Multicomponent nature underlies the extraordinary mechanical properties of spider dragline silk.</title>
        <authorList>
            <person name="Kono N."/>
            <person name="Nakamura H."/>
            <person name="Mori M."/>
            <person name="Yoshida Y."/>
            <person name="Ohtoshi R."/>
            <person name="Malay A.D."/>
            <person name="Moran D.A.P."/>
            <person name="Tomita M."/>
            <person name="Numata K."/>
            <person name="Arakawa K."/>
        </authorList>
    </citation>
    <scope>NUCLEOTIDE SEQUENCE</scope>
</reference>
<sequence length="90" mass="10428">MVPVHGVAISDFRQYMLCVISIQLTLYLKRRKREILRKFGTTSRHGGRSPFTHSGKKIRNCNGCGYAVSVESHEAPFSFRRREIFFSSYL</sequence>
<dbReference type="AlphaFoldDB" id="A0A8X6XKS7"/>
<evidence type="ECO:0000313" key="2">
    <source>
        <dbReference type="Proteomes" id="UP000886998"/>
    </source>
</evidence>
<gene>
    <name evidence="1" type="ORF">TNIN_19791</name>
</gene>
<accession>A0A8X6XKS7</accession>
<organism evidence="1 2">
    <name type="scientific">Trichonephila inaurata madagascariensis</name>
    <dbReference type="NCBI Taxonomy" id="2747483"/>
    <lineage>
        <taxon>Eukaryota</taxon>
        <taxon>Metazoa</taxon>
        <taxon>Ecdysozoa</taxon>
        <taxon>Arthropoda</taxon>
        <taxon>Chelicerata</taxon>
        <taxon>Arachnida</taxon>
        <taxon>Araneae</taxon>
        <taxon>Araneomorphae</taxon>
        <taxon>Entelegynae</taxon>
        <taxon>Araneoidea</taxon>
        <taxon>Nephilidae</taxon>
        <taxon>Trichonephila</taxon>
        <taxon>Trichonephila inaurata</taxon>
    </lineage>
</organism>
<dbReference type="Proteomes" id="UP000886998">
    <property type="component" value="Unassembled WGS sequence"/>
</dbReference>